<dbReference type="Pfam" id="PF01593">
    <property type="entry name" value="Amino_oxidase"/>
    <property type="match status" value="1"/>
</dbReference>
<keyword evidence="6" id="KW-1133">Transmembrane helix</keyword>
<dbReference type="InterPro" id="IPR036188">
    <property type="entry name" value="FAD/NAD-bd_sf"/>
</dbReference>
<keyword evidence="1" id="KW-0285">Flavoprotein</keyword>
<evidence type="ECO:0000313" key="8">
    <source>
        <dbReference type="EMBL" id="MFC5865487.1"/>
    </source>
</evidence>
<keyword evidence="3" id="KW-0274">FAD</keyword>
<dbReference type="EMBL" id="JBHSPH010000020">
    <property type="protein sequence ID" value="MFC5865487.1"/>
    <property type="molecule type" value="Genomic_DNA"/>
</dbReference>
<keyword evidence="2" id="KW-0732">Signal</keyword>
<dbReference type="InterPro" id="IPR002937">
    <property type="entry name" value="Amino_oxidase"/>
</dbReference>
<evidence type="ECO:0000313" key="9">
    <source>
        <dbReference type="Proteomes" id="UP001596091"/>
    </source>
</evidence>
<organism evidence="8 9">
    <name type="scientific">Acidicapsa dinghuensis</name>
    <dbReference type="NCBI Taxonomy" id="2218256"/>
    <lineage>
        <taxon>Bacteria</taxon>
        <taxon>Pseudomonadati</taxon>
        <taxon>Acidobacteriota</taxon>
        <taxon>Terriglobia</taxon>
        <taxon>Terriglobales</taxon>
        <taxon>Acidobacteriaceae</taxon>
        <taxon>Acidicapsa</taxon>
    </lineage>
</organism>
<keyword evidence="6" id="KW-0472">Membrane</keyword>
<name>A0ABW1ENW6_9BACT</name>
<dbReference type="PANTHER" id="PTHR46091">
    <property type="entry name" value="BLR7054 PROTEIN"/>
    <property type="match status" value="1"/>
</dbReference>
<dbReference type="RefSeq" id="WP_263341819.1">
    <property type="nucleotide sequence ID" value="NZ_JAGSYH010000008.1"/>
</dbReference>
<keyword evidence="9" id="KW-1185">Reference proteome</keyword>
<dbReference type="InterPro" id="IPR052206">
    <property type="entry name" value="Retinol_saturase"/>
</dbReference>
<evidence type="ECO:0000259" key="7">
    <source>
        <dbReference type="Pfam" id="PF01593"/>
    </source>
</evidence>
<feature type="transmembrane region" description="Helical" evidence="6">
    <location>
        <begin position="17"/>
        <end position="37"/>
    </location>
</feature>
<gene>
    <name evidence="8" type="ORF">ACFPT7_24490</name>
</gene>
<accession>A0ABW1ENW6</accession>
<dbReference type="SUPFAM" id="SSF51905">
    <property type="entry name" value="FAD/NAD(P)-binding domain"/>
    <property type="match status" value="1"/>
</dbReference>
<dbReference type="PANTHER" id="PTHR46091:SF3">
    <property type="entry name" value="AMINE OXIDASE DOMAIN-CONTAINING PROTEIN"/>
    <property type="match status" value="1"/>
</dbReference>
<evidence type="ECO:0000256" key="5">
    <source>
        <dbReference type="ARBA" id="ARBA00023027"/>
    </source>
</evidence>
<feature type="domain" description="Amine oxidase" evidence="7">
    <location>
        <begin position="24"/>
        <end position="287"/>
    </location>
</feature>
<keyword evidence="5" id="KW-0520">NAD</keyword>
<dbReference type="Gene3D" id="3.50.50.60">
    <property type="entry name" value="FAD/NAD(P)-binding domain"/>
    <property type="match status" value="2"/>
</dbReference>
<protein>
    <submittedName>
        <fullName evidence="8">Phytoene desaturase family protein</fullName>
    </submittedName>
</protein>
<dbReference type="Proteomes" id="UP001596091">
    <property type="component" value="Unassembled WGS sequence"/>
</dbReference>
<reference evidence="9" key="1">
    <citation type="journal article" date="2019" name="Int. J. Syst. Evol. Microbiol.">
        <title>The Global Catalogue of Microorganisms (GCM) 10K type strain sequencing project: providing services to taxonomists for standard genome sequencing and annotation.</title>
        <authorList>
            <consortium name="The Broad Institute Genomics Platform"/>
            <consortium name="The Broad Institute Genome Sequencing Center for Infectious Disease"/>
            <person name="Wu L."/>
            <person name="Ma J."/>
        </authorList>
    </citation>
    <scope>NUCLEOTIDE SEQUENCE [LARGE SCALE GENOMIC DNA]</scope>
    <source>
        <strain evidence="9">JCM 4087</strain>
    </source>
</reference>
<proteinExistence type="predicted"/>
<evidence type="ECO:0000256" key="3">
    <source>
        <dbReference type="ARBA" id="ARBA00022827"/>
    </source>
</evidence>
<evidence type="ECO:0000256" key="6">
    <source>
        <dbReference type="SAM" id="Phobius"/>
    </source>
</evidence>
<comment type="caution">
    <text evidence="8">The sequence shown here is derived from an EMBL/GenBank/DDBJ whole genome shotgun (WGS) entry which is preliminary data.</text>
</comment>
<evidence type="ECO:0000256" key="2">
    <source>
        <dbReference type="ARBA" id="ARBA00022729"/>
    </source>
</evidence>
<keyword evidence="4" id="KW-0521">NADP</keyword>
<sequence length="531" mass="57367">MAVIGYRQAKLEEAWDAIIIGSGIGGLTAAVLLAVHAGKRALVLERHYEAGGFTHTFNRPGYEWDVGLHYIGQMDSGSNVRRAFDHVTAGQVAWEPMPEVYDRVIVSDRRFDFVAGLERFREGMKGYFPGETDAIDRYIGAVMACNRASGLYYAEKAVPGVIAKLAGGLMRMPYLRWARRTTAEVMAGITKNPELAGVLMAQWGDYGLPPAESSFAVHATIAEHYFGGASYPVGGAGTIARAMAAQIQQRGGAVVTGAEVTEILLEQGKAAGVRMKDGREFLAPLVISDAGAVNTIERLLPGDLLALEGLRAGLRKLAPSTAHLSLYVGLAKTDAELGLKGTNLWVYPSLDHDANVRRFAKDVEAPFPGVYLSFPSSKDPSFQERCPGHSTVEAITMAPYAAFARWAESKWKRRGEDYDALKRRVADRLMAELERQVPAVQGNVTHAELSTPVTTRHFMNYGHGEIYGVAATPERFALRELGARTPVRGLFLTGQDVASLGVVGALYGGVVCASVAMGRNLISTVHKSRVG</sequence>
<keyword evidence="6" id="KW-0812">Transmembrane</keyword>
<evidence type="ECO:0000256" key="1">
    <source>
        <dbReference type="ARBA" id="ARBA00022630"/>
    </source>
</evidence>
<evidence type="ECO:0000256" key="4">
    <source>
        <dbReference type="ARBA" id="ARBA00022857"/>
    </source>
</evidence>